<reference evidence="1" key="1">
    <citation type="submission" date="2016-07" db="EMBL/GenBank/DDBJ databases">
        <authorList>
            <person name="Bretaudeau A."/>
        </authorList>
    </citation>
    <scope>NUCLEOTIDE SEQUENCE</scope>
    <source>
        <strain evidence="1">Rice</strain>
        <tissue evidence="1">Whole body</tissue>
    </source>
</reference>
<name>A0A2H1WH99_SPOFR</name>
<organism evidence="1">
    <name type="scientific">Spodoptera frugiperda</name>
    <name type="common">Fall armyworm</name>
    <dbReference type="NCBI Taxonomy" id="7108"/>
    <lineage>
        <taxon>Eukaryota</taxon>
        <taxon>Metazoa</taxon>
        <taxon>Ecdysozoa</taxon>
        <taxon>Arthropoda</taxon>
        <taxon>Hexapoda</taxon>
        <taxon>Insecta</taxon>
        <taxon>Pterygota</taxon>
        <taxon>Neoptera</taxon>
        <taxon>Endopterygota</taxon>
        <taxon>Lepidoptera</taxon>
        <taxon>Glossata</taxon>
        <taxon>Ditrysia</taxon>
        <taxon>Noctuoidea</taxon>
        <taxon>Noctuidae</taxon>
        <taxon>Amphipyrinae</taxon>
        <taxon>Spodoptera</taxon>
    </lineage>
</organism>
<protein>
    <submittedName>
        <fullName evidence="1">SFRICE_035722</fullName>
    </submittedName>
</protein>
<proteinExistence type="predicted"/>
<sequence length="229" mass="25180">MFTVKSVHFSAGHYIRAEAGNALVTHLVFRVSTGGGDCLPLENTLPHTRIFSCIVDAFTNIQVQIYITPRPETTILGSHKELLRTGRKTLHGSQLPSHRTTDFLLCRGCNYRHTSLHIHMTLRPDISICGSHKEEVRESNLLQPVAQPPRQPCNLLLRAGIEPATRCAAASCPATAPTVQSQSVISGRRPPRPLTYGDAGVLLGFLVGMLGFSRRVPLVLQREDDNDDT</sequence>
<accession>A0A2H1WH99</accession>
<gene>
    <name evidence="1" type="ORF">SFRICE_035722</name>
</gene>
<dbReference type="AlphaFoldDB" id="A0A2H1WH99"/>
<evidence type="ECO:0000313" key="1">
    <source>
        <dbReference type="EMBL" id="SOQ52326.1"/>
    </source>
</evidence>
<dbReference type="EMBL" id="ODYU01008598">
    <property type="protein sequence ID" value="SOQ52326.1"/>
    <property type="molecule type" value="Genomic_DNA"/>
</dbReference>